<evidence type="ECO:0000313" key="3">
    <source>
        <dbReference type="Proteomes" id="UP001597353"/>
    </source>
</evidence>
<dbReference type="InterPro" id="IPR052026">
    <property type="entry name" value="ExeA_AAA_ATPase_DNA-bind"/>
</dbReference>
<dbReference type="Pfam" id="PF13401">
    <property type="entry name" value="AAA_22"/>
    <property type="match status" value="1"/>
</dbReference>
<dbReference type="Gene3D" id="3.40.50.300">
    <property type="entry name" value="P-loop containing nucleotide triphosphate hydrolases"/>
    <property type="match status" value="1"/>
</dbReference>
<dbReference type="RefSeq" id="WP_390265187.1">
    <property type="nucleotide sequence ID" value="NZ_JBHUGH010000034.1"/>
</dbReference>
<comment type="caution">
    <text evidence="2">The sequence shown here is derived from an EMBL/GenBank/DDBJ whole genome shotgun (WGS) entry which is preliminary data.</text>
</comment>
<dbReference type="Proteomes" id="UP001597353">
    <property type="component" value="Unassembled WGS sequence"/>
</dbReference>
<proteinExistence type="predicted"/>
<dbReference type="PANTHER" id="PTHR35894:SF5">
    <property type="entry name" value="MU-LIKE PROPHAGE FLUMU DNA TRANSPOSITION PROTEIN B"/>
    <property type="match status" value="1"/>
</dbReference>
<accession>A0ABW4SAS0</accession>
<evidence type="ECO:0000313" key="2">
    <source>
        <dbReference type="EMBL" id="MFD1914142.1"/>
    </source>
</evidence>
<name>A0ABW4SAS0_9RHOB</name>
<reference evidence="3" key="1">
    <citation type="journal article" date="2019" name="Int. J. Syst. Evol. Microbiol.">
        <title>The Global Catalogue of Microorganisms (GCM) 10K type strain sequencing project: providing services to taxonomists for standard genome sequencing and annotation.</title>
        <authorList>
            <consortium name="The Broad Institute Genomics Platform"/>
            <consortium name="The Broad Institute Genome Sequencing Center for Infectious Disease"/>
            <person name="Wu L."/>
            <person name="Ma J."/>
        </authorList>
    </citation>
    <scope>NUCLEOTIDE SEQUENCE [LARGE SCALE GENOMIC DNA]</scope>
    <source>
        <strain evidence="3">CGMCC 4.7242</strain>
    </source>
</reference>
<dbReference type="InterPro" id="IPR049945">
    <property type="entry name" value="AAA_22"/>
</dbReference>
<gene>
    <name evidence="2" type="ORF">ACFSGJ_18220</name>
</gene>
<feature type="domain" description="ORC1/DEAH AAA+ ATPase" evidence="1">
    <location>
        <begin position="36"/>
        <end position="147"/>
    </location>
</feature>
<protein>
    <submittedName>
        <fullName evidence="2">AAA family ATPase</fullName>
    </submittedName>
</protein>
<keyword evidence="3" id="KW-1185">Reference proteome</keyword>
<dbReference type="PANTHER" id="PTHR35894">
    <property type="entry name" value="GENERAL SECRETION PATHWAY PROTEIN A-RELATED"/>
    <property type="match status" value="1"/>
</dbReference>
<dbReference type="InterPro" id="IPR027417">
    <property type="entry name" value="P-loop_NTPase"/>
</dbReference>
<dbReference type="SUPFAM" id="SSF52540">
    <property type="entry name" value="P-loop containing nucleoside triphosphate hydrolases"/>
    <property type="match status" value="1"/>
</dbReference>
<dbReference type="EMBL" id="JBHUGH010000034">
    <property type="protein sequence ID" value="MFD1914142.1"/>
    <property type="molecule type" value="Genomic_DNA"/>
</dbReference>
<evidence type="ECO:0000259" key="1">
    <source>
        <dbReference type="Pfam" id="PF13401"/>
    </source>
</evidence>
<sequence length="247" mass="27184">MTDERPLFNSVAPLRNVGALVELIDRVQKRGYGLPGMATFYGPSGYGKTTAAVYAANRFRASLVQVKSAWTARKLCASILQDLGLPAARTIADMIDDIAAEAAKSGRVLMIDEADHLVARNMIEIVRDIYESSGAPVILIGEELLPQKLSRWERVHGRMLDWVGAQPADLGDVRHLAGIYCGGISLDEELLSHVLRDSNASIRRICINLDRVREFALTKNLKAVTRKDWGKNSFFTGDAPAPRRISP</sequence>
<organism evidence="2 3">
    <name type="scientific">Halodurantibacterium flavum</name>
    <dbReference type="NCBI Taxonomy" id="1382802"/>
    <lineage>
        <taxon>Bacteria</taxon>
        <taxon>Pseudomonadati</taxon>
        <taxon>Pseudomonadota</taxon>
        <taxon>Alphaproteobacteria</taxon>
        <taxon>Rhodobacterales</taxon>
        <taxon>Paracoccaceae</taxon>
        <taxon>Halodurantibacterium</taxon>
    </lineage>
</organism>